<keyword evidence="1" id="KW-0808">Transferase</keyword>
<dbReference type="Proteomes" id="UP000325081">
    <property type="component" value="Unassembled WGS sequence"/>
</dbReference>
<evidence type="ECO:0000313" key="2">
    <source>
        <dbReference type="Proteomes" id="UP000325081"/>
    </source>
</evidence>
<organism evidence="1 2">
    <name type="scientific">Striga asiatica</name>
    <name type="common">Asiatic witchweed</name>
    <name type="synonym">Buchnera asiatica</name>
    <dbReference type="NCBI Taxonomy" id="4170"/>
    <lineage>
        <taxon>Eukaryota</taxon>
        <taxon>Viridiplantae</taxon>
        <taxon>Streptophyta</taxon>
        <taxon>Embryophyta</taxon>
        <taxon>Tracheophyta</taxon>
        <taxon>Spermatophyta</taxon>
        <taxon>Magnoliopsida</taxon>
        <taxon>eudicotyledons</taxon>
        <taxon>Gunneridae</taxon>
        <taxon>Pentapetalae</taxon>
        <taxon>asterids</taxon>
        <taxon>lamiids</taxon>
        <taxon>Lamiales</taxon>
        <taxon>Orobanchaceae</taxon>
        <taxon>Buchnereae</taxon>
        <taxon>Striga</taxon>
    </lineage>
</organism>
<name>A0A5A7P4B2_STRAF</name>
<accession>A0A5A7P4B2</accession>
<keyword evidence="2" id="KW-1185">Reference proteome</keyword>
<reference evidence="2" key="1">
    <citation type="journal article" date="2019" name="Curr. Biol.">
        <title>Genome Sequence of Striga asiatica Provides Insight into the Evolution of Plant Parasitism.</title>
        <authorList>
            <person name="Yoshida S."/>
            <person name="Kim S."/>
            <person name="Wafula E.K."/>
            <person name="Tanskanen J."/>
            <person name="Kim Y.M."/>
            <person name="Honaas L."/>
            <person name="Yang Z."/>
            <person name="Spallek T."/>
            <person name="Conn C.E."/>
            <person name="Ichihashi Y."/>
            <person name="Cheong K."/>
            <person name="Cui S."/>
            <person name="Der J.P."/>
            <person name="Gundlach H."/>
            <person name="Jiao Y."/>
            <person name="Hori C."/>
            <person name="Ishida J.K."/>
            <person name="Kasahara H."/>
            <person name="Kiba T."/>
            <person name="Kim M.S."/>
            <person name="Koo N."/>
            <person name="Laohavisit A."/>
            <person name="Lee Y.H."/>
            <person name="Lumba S."/>
            <person name="McCourt P."/>
            <person name="Mortimer J.C."/>
            <person name="Mutuku J.M."/>
            <person name="Nomura T."/>
            <person name="Sasaki-Sekimoto Y."/>
            <person name="Seto Y."/>
            <person name="Wang Y."/>
            <person name="Wakatake T."/>
            <person name="Sakakibara H."/>
            <person name="Demura T."/>
            <person name="Yamaguchi S."/>
            <person name="Yoneyama K."/>
            <person name="Manabe R.I."/>
            <person name="Nelson D.C."/>
            <person name="Schulman A.H."/>
            <person name="Timko M.P."/>
            <person name="dePamphilis C.W."/>
            <person name="Choi D."/>
            <person name="Shirasu K."/>
        </authorList>
    </citation>
    <scope>NUCLEOTIDE SEQUENCE [LARGE SCALE GENOMIC DNA]</scope>
    <source>
        <strain evidence="2">cv. UVA1</strain>
    </source>
</reference>
<dbReference type="AlphaFoldDB" id="A0A5A7P4B2"/>
<keyword evidence="1" id="KW-0012">Acyltransferase</keyword>
<comment type="caution">
    <text evidence="1">The sequence shown here is derived from an EMBL/GenBank/DDBJ whole genome shotgun (WGS) entry which is preliminary data.</text>
</comment>
<protein>
    <submittedName>
        <fullName evidence="1">Lysophosphatidyl acyltransferase 5</fullName>
    </submittedName>
</protein>
<evidence type="ECO:0000313" key="1">
    <source>
        <dbReference type="EMBL" id="GER27685.1"/>
    </source>
</evidence>
<proteinExistence type="predicted"/>
<dbReference type="EMBL" id="BKCP01002113">
    <property type="protein sequence ID" value="GER27685.1"/>
    <property type="molecule type" value="Genomic_DNA"/>
</dbReference>
<sequence length="105" mass="11820">MERPCHEAATTLACVKHGTEGDGGYFWKLVVRACVRQRRRAVADHHETWGAKCLIITTNKYLTSGVKVDKGGVETIFDTDKGIVIPFLYNASIFKYSNHIRSPYC</sequence>
<dbReference type="GO" id="GO:0016746">
    <property type="term" value="F:acyltransferase activity"/>
    <property type="evidence" value="ECO:0007669"/>
    <property type="project" value="UniProtKB-KW"/>
</dbReference>
<gene>
    <name evidence="1" type="ORF">STAS_03420</name>
</gene>